<dbReference type="Gene3D" id="2.120.10.80">
    <property type="entry name" value="Kelch-type beta propeller"/>
    <property type="match status" value="4"/>
</dbReference>
<dbReference type="EMBL" id="WBVQ01000001">
    <property type="protein sequence ID" value="KAB2818197.1"/>
    <property type="molecule type" value="Genomic_DNA"/>
</dbReference>
<dbReference type="InterPro" id="IPR026444">
    <property type="entry name" value="Secre_tail"/>
</dbReference>
<reference evidence="4 5" key="1">
    <citation type="submission" date="2019-10" db="EMBL/GenBank/DDBJ databases">
        <title>Genome sequence of Phaeocystidibacter marisrubri JCM30614 (type strain).</title>
        <authorList>
            <person name="Bowman J.P."/>
        </authorList>
    </citation>
    <scope>NUCLEOTIDE SEQUENCE [LARGE SCALE GENOMIC DNA]</scope>
    <source>
        <strain evidence="4 5">JCM 30614</strain>
    </source>
</reference>
<dbReference type="PANTHER" id="PTHR47435">
    <property type="entry name" value="KELCH REPEAT PROTEIN (AFU_ORTHOLOGUE AFUA_5G12780)"/>
    <property type="match status" value="1"/>
</dbReference>
<sequence length="1479" mass="160673">MPLKLKILTLGFLVSLLGFGQVEPVWIDGLVNQTKTVPGIKGLDYRTITPGARQGVAFAKSSNGDVYFFGGLGYDANANYGHLNDLWKFDSQLSEWVWISGQTTINSHNPSVTAGTPSSNNFPGGREGAAMWIDESGGDISIYIFGGAAYDSNILFGECSDLWKYSVNNGTWTYVKGGLTRIWGGSYGTKGTSASGNYPGARQNASYWQSPITGKFYMFGGRGYNGGGYCQLNDVWEFDPSTELWTWVSGSSGQCAQTTINQSSVYHPSNIPGARERTATWVVDSVVYIYGGLGYGNTSTYGHLSDMWKYSMVSNKFKPIEGNTATYAVNIKSSYGTKGVENGSNLPGGRETPLFWVEDNTKLMLIGGAGYDQSSFGNLADVWSYDISTDDWTWVGGQSGLNRTPVFGTKGVQNSTNLIGSVYRGVAWKDGNSSDVFVFGGAAKDKSGLFGEINALWKYDVSSNSWIWFKGDDDRIAGGIYGTQNIAGSTWNPGPRSASAIWMHDNGDLYLFGGVGITSNGVRGYLNDLWKYNVEERYWTYLGGTSDNKDTRATYGTQRVGDVNNIPSSRIYTTTWQTSTHLYLFGGYGMDQSNTSGYTRLADTWKYNLLDGKWTYIVGDKGAISSGSYGTINVESATNYPSARNSGTIANDVNAGYVYMYGGAGIATDIGGAQIADLWRFNTTNDQWTWLKGTGSGLESSYNDGINSNTATNNPGSRGGATMVYSNGAIYMFGGYVNSSSGGGEFSNELWKWSGVNWTFLGGAYGPFSWSHNNLGVPDTLFPGPRTSTSSVLVGDKMYIFGGTGYETNGINSGSLNDIWMYDISDSTWTFVGGDDVLNASENAGTMNEFNLSNSLGAFTERRFVSNTTYDQTKVYSFGGSQNFGLTLSNKLWEITLKEGEYCIWDGQNWSPNNPSSSDVAVIKSNTAVPGSFSCSTLIIDNGFSLSLNINDTVTVNKSVVNNGLGILGQGTLKFSGSEVTYISGLMLDVYCNVKVESGTELKTNALLKLAVNSPSVRSTLFGAGTVNGDVTMQAWLDLDGGSSDGRYYYLGAPMTDVSLTDFAESGTNLNTSNSPQGSVWEWDASNASWIPACNGNVNTVLNPGTGVAMYVGSNQYGDFVRADAGTIEVTGTIDNADKSCSLEYNDGQSSGLQFVGGTAVSNTEGWNLISNPFTAYYDWNGQVGQTGLHNAIHVYNGTGYSSYVSNVSVNGGSRYISPFQAFWVQLDSDPGSSTMSLNFQRSNLRINTAQELYKNVADGVYISLHEVLDSLNQDELFVGFDAGATEYYDSKFDARKLLNNPSVPTFYSEAYGEFYSINRISTSDSAIFNVGLIHRNHGATCTIEIDDSDLYSYRSVYLEDKRDGLIHNLTNSPYVFTNDTSFVGERFLIFFSNSLTLDENTQNDHGIYSWSNDGVLTVQSNLEKNFSVNVYDLSGRFITNSSQGTRHSFKLPNGVYMVRVFFDEGSESNQIVLKAINN</sequence>
<evidence type="ECO:0000256" key="2">
    <source>
        <dbReference type="ARBA" id="ARBA00022737"/>
    </source>
</evidence>
<keyword evidence="3" id="KW-0408">Iron</keyword>
<keyword evidence="5" id="KW-1185">Reference proteome</keyword>
<dbReference type="RefSeq" id="WP_151692885.1">
    <property type="nucleotide sequence ID" value="NZ_BMGX01000002.1"/>
</dbReference>
<dbReference type="PANTHER" id="PTHR47435:SF4">
    <property type="entry name" value="KELCH REPEAT PROTEIN (AFU_ORTHOLOGUE AFUA_5G12780)"/>
    <property type="match status" value="1"/>
</dbReference>
<evidence type="ECO:0000256" key="3">
    <source>
        <dbReference type="ARBA" id="ARBA00023004"/>
    </source>
</evidence>
<evidence type="ECO:0000313" key="5">
    <source>
        <dbReference type="Proteomes" id="UP000484164"/>
    </source>
</evidence>
<evidence type="ECO:0000313" key="4">
    <source>
        <dbReference type="EMBL" id="KAB2818197.1"/>
    </source>
</evidence>
<dbReference type="NCBIfam" id="TIGR04183">
    <property type="entry name" value="Por_Secre_tail"/>
    <property type="match status" value="1"/>
</dbReference>
<proteinExistence type="predicted"/>
<evidence type="ECO:0000256" key="1">
    <source>
        <dbReference type="ARBA" id="ARBA00022729"/>
    </source>
</evidence>
<dbReference type="Proteomes" id="UP000484164">
    <property type="component" value="Unassembled WGS sequence"/>
</dbReference>
<keyword evidence="2" id="KW-0677">Repeat</keyword>
<dbReference type="InterPro" id="IPR015915">
    <property type="entry name" value="Kelch-typ_b-propeller"/>
</dbReference>
<dbReference type="OrthoDB" id="103335at2"/>
<organism evidence="4 5">
    <name type="scientific">Phaeocystidibacter marisrubri</name>
    <dbReference type="NCBI Taxonomy" id="1577780"/>
    <lineage>
        <taxon>Bacteria</taxon>
        <taxon>Pseudomonadati</taxon>
        <taxon>Bacteroidota</taxon>
        <taxon>Flavobacteriia</taxon>
        <taxon>Flavobacteriales</taxon>
        <taxon>Phaeocystidibacteraceae</taxon>
        <taxon>Phaeocystidibacter</taxon>
    </lineage>
</organism>
<comment type="caution">
    <text evidence="4">The sequence shown here is derived from an EMBL/GenBank/DDBJ whole genome shotgun (WGS) entry which is preliminary data.</text>
</comment>
<accession>A0A6L3ZK35</accession>
<dbReference type="SUPFAM" id="SSF117281">
    <property type="entry name" value="Kelch motif"/>
    <property type="match status" value="3"/>
</dbReference>
<name>A0A6L3ZK35_9FLAO</name>
<protein>
    <submittedName>
        <fullName evidence="4">T9SS type A sorting domain-containing protein</fullName>
    </submittedName>
</protein>
<keyword evidence="1" id="KW-0732">Signal</keyword>
<dbReference type="Pfam" id="PF24681">
    <property type="entry name" value="Kelch_KLHDC2_KLHL20_DRC7"/>
    <property type="match status" value="2"/>
</dbReference>
<gene>
    <name evidence="4" type="ORF">F8C82_07295</name>
</gene>